<reference evidence="1 2" key="1">
    <citation type="submission" date="2020-08" db="EMBL/GenBank/DDBJ databases">
        <title>Novel species in genus Aeromicrobium.</title>
        <authorList>
            <person name="Zhang G."/>
        </authorList>
    </citation>
    <scope>NUCLEOTIDE SEQUENCE [LARGE SCALE GENOMIC DNA]</scope>
    <source>
        <strain evidence="2">zg-629</strain>
    </source>
</reference>
<protein>
    <recommendedName>
        <fullName evidence="3">LppA-like lipoprotein</fullName>
    </recommendedName>
</protein>
<gene>
    <name evidence="1" type="ORF">H9L21_10100</name>
</gene>
<proteinExistence type="predicted"/>
<organism evidence="1 2">
    <name type="scientific">Aeromicrobium senzhongii</name>
    <dbReference type="NCBI Taxonomy" id="2663859"/>
    <lineage>
        <taxon>Bacteria</taxon>
        <taxon>Bacillati</taxon>
        <taxon>Actinomycetota</taxon>
        <taxon>Actinomycetes</taxon>
        <taxon>Propionibacteriales</taxon>
        <taxon>Nocardioidaceae</taxon>
        <taxon>Aeromicrobium</taxon>
    </lineage>
</organism>
<evidence type="ECO:0000313" key="1">
    <source>
        <dbReference type="EMBL" id="QNL93468.1"/>
    </source>
</evidence>
<evidence type="ECO:0008006" key="3">
    <source>
        <dbReference type="Google" id="ProtNLM"/>
    </source>
</evidence>
<accession>A0ABX6SQ38</accession>
<dbReference type="RefSeq" id="WP_154597006.1">
    <property type="nucleotide sequence ID" value="NZ_CP060587.1"/>
</dbReference>
<sequence length="148" mass="15737">MRRALVALMLSGIALSGCGKEDDMDLQDRAEARAVEARAHVDDLAQRLGTDPEVVQDEITTCVPGQDDSGLDLIYTVHVTTGVDAAERLPGDIAEHFAAEGWQVKRDHREPGSDEVSLRFTKGTFTMGANLNTSNGRAAVGGSGGCVR</sequence>
<evidence type="ECO:0000313" key="2">
    <source>
        <dbReference type="Proteomes" id="UP000515871"/>
    </source>
</evidence>
<keyword evidence="2" id="KW-1185">Reference proteome</keyword>
<dbReference type="PROSITE" id="PS51257">
    <property type="entry name" value="PROKAR_LIPOPROTEIN"/>
    <property type="match status" value="1"/>
</dbReference>
<dbReference type="Proteomes" id="UP000515871">
    <property type="component" value="Chromosome"/>
</dbReference>
<dbReference type="EMBL" id="CP060587">
    <property type="protein sequence ID" value="QNL93468.1"/>
    <property type="molecule type" value="Genomic_DNA"/>
</dbReference>
<name>A0ABX6SQ38_9ACTN</name>